<feature type="region of interest" description="Disordered" evidence="1">
    <location>
        <begin position="46"/>
        <end position="66"/>
    </location>
</feature>
<dbReference type="EMBL" id="BJXC01000017">
    <property type="protein sequence ID" value="GEM52629.1"/>
    <property type="molecule type" value="Genomic_DNA"/>
</dbReference>
<dbReference type="Proteomes" id="UP000321245">
    <property type="component" value="Unassembled WGS sequence"/>
</dbReference>
<evidence type="ECO:0000256" key="1">
    <source>
        <dbReference type="SAM" id="MobiDB-lite"/>
    </source>
</evidence>
<dbReference type="Gene3D" id="2.180.10.10">
    <property type="entry name" value="RHS repeat-associated core"/>
    <property type="match status" value="1"/>
</dbReference>
<accession>A0A511NIJ6</accession>
<feature type="compositionally biased region" description="Low complexity" evidence="1">
    <location>
        <begin position="46"/>
        <end position="58"/>
    </location>
</feature>
<organism evidence="2 3">
    <name type="scientific">Empedobacter brevis NBRC 14943 = ATCC 43319</name>
    <dbReference type="NCBI Taxonomy" id="1218108"/>
    <lineage>
        <taxon>Bacteria</taxon>
        <taxon>Pseudomonadati</taxon>
        <taxon>Bacteroidota</taxon>
        <taxon>Flavobacteriia</taxon>
        <taxon>Flavobacteriales</taxon>
        <taxon>Weeksellaceae</taxon>
        <taxon>Empedobacter</taxon>
    </lineage>
</organism>
<protein>
    <recommendedName>
        <fullName evidence="4">RHS repeat-associated core domain-containing protein</fullName>
    </recommendedName>
</protein>
<sequence length="224" mass="24250">MSVVDPLAEISRRWSPYTYAYNNPIYFIDPDGMMAVSSLQEMWDNTTSSSTWTNNGDGTYEGGEDEKNKEEEKCCKNGILSGLKKAYIDSVKDNTKLLGGSIGIGAITNPLIDALIPNELDTNNKLEVTTYYSAIVLVAILDPSPAGELNLVIKGGKVAKILKAVNSNIGHAVERGVERGVFKNMDEAKASLEKLSKEVGKNGMASYQVAPNGTAKLKIVLNKK</sequence>
<dbReference type="AlphaFoldDB" id="A0A511NIJ6"/>
<keyword evidence="3" id="KW-1185">Reference proteome</keyword>
<name>A0A511NIJ6_9FLAO</name>
<comment type="caution">
    <text evidence="2">The sequence shown here is derived from an EMBL/GenBank/DDBJ whole genome shotgun (WGS) entry which is preliminary data.</text>
</comment>
<gene>
    <name evidence="2" type="ORF">EB1_24190</name>
</gene>
<evidence type="ECO:0008006" key="4">
    <source>
        <dbReference type="Google" id="ProtNLM"/>
    </source>
</evidence>
<evidence type="ECO:0000313" key="2">
    <source>
        <dbReference type="EMBL" id="GEM52629.1"/>
    </source>
</evidence>
<evidence type="ECO:0000313" key="3">
    <source>
        <dbReference type="Proteomes" id="UP000321245"/>
    </source>
</evidence>
<reference evidence="2 3" key="1">
    <citation type="submission" date="2019-07" db="EMBL/GenBank/DDBJ databases">
        <title>Whole genome shotgun sequence of Empedobacter brevis NBRC 14943.</title>
        <authorList>
            <person name="Hosoyama A."/>
            <person name="Uohara A."/>
            <person name="Ohji S."/>
            <person name="Ichikawa N."/>
        </authorList>
    </citation>
    <scope>NUCLEOTIDE SEQUENCE [LARGE SCALE GENOMIC DNA]</scope>
    <source>
        <strain evidence="2 3">NBRC 14943</strain>
    </source>
</reference>
<dbReference type="STRING" id="1218108.GCA_000382425_03306"/>
<proteinExistence type="predicted"/>